<protein>
    <submittedName>
        <fullName evidence="1">Uncharacterized protein</fullName>
    </submittedName>
</protein>
<dbReference type="AlphaFoldDB" id="A0A5B7G7X7"/>
<comment type="caution">
    <text evidence="1">The sequence shown here is derived from an EMBL/GenBank/DDBJ whole genome shotgun (WGS) entry which is preliminary data.</text>
</comment>
<sequence length="106" mass="11720">MRFANNYTSREIKAALASPEFLLLFHVLRSEARGCSGFLLGAPVGCRTPSVAVTIHNEYQIGKDSKVCLVRKLVRAAAAFWAHVLSVKSVCLVQQQHEVLQVVRLV</sequence>
<evidence type="ECO:0000313" key="1">
    <source>
        <dbReference type="EMBL" id="MPC56091.1"/>
    </source>
</evidence>
<proteinExistence type="predicted"/>
<accession>A0A5B7G7X7</accession>
<organism evidence="1 2">
    <name type="scientific">Portunus trituberculatus</name>
    <name type="common">Swimming crab</name>
    <name type="synonym">Neptunus trituberculatus</name>
    <dbReference type="NCBI Taxonomy" id="210409"/>
    <lineage>
        <taxon>Eukaryota</taxon>
        <taxon>Metazoa</taxon>
        <taxon>Ecdysozoa</taxon>
        <taxon>Arthropoda</taxon>
        <taxon>Crustacea</taxon>
        <taxon>Multicrustacea</taxon>
        <taxon>Malacostraca</taxon>
        <taxon>Eumalacostraca</taxon>
        <taxon>Eucarida</taxon>
        <taxon>Decapoda</taxon>
        <taxon>Pleocyemata</taxon>
        <taxon>Brachyura</taxon>
        <taxon>Eubrachyura</taxon>
        <taxon>Portunoidea</taxon>
        <taxon>Portunidae</taxon>
        <taxon>Portuninae</taxon>
        <taxon>Portunus</taxon>
    </lineage>
</organism>
<evidence type="ECO:0000313" key="2">
    <source>
        <dbReference type="Proteomes" id="UP000324222"/>
    </source>
</evidence>
<dbReference type="Proteomes" id="UP000324222">
    <property type="component" value="Unassembled WGS sequence"/>
</dbReference>
<keyword evidence="2" id="KW-1185">Reference proteome</keyword>
<gene>
    <name evidence="1" type="ORF">E2C01_050043</name>
</gene>
<reference evidence="1 2" key="1">
    <citation type="submission" date="2019-05" db="EMBL/GenBank/DDBJ databases">
        <title>Another draft genome of Portunus trituberculatus and its Hox gene families provides insights of decapod evolution.</title>
        <authorList>
            <person name="Jeong J.-H."/>
            <person name="Song I."/>
            <person name="Kim S."/>
            <person name="Choi T."/>
            <person name="Kim D."/>
            <person name="Ryu S."/>
            <person name="Kim W."/>
        </authorList>
    </citation>
    <scope>NUCLEOTIDE SEQUENCE [LARGE SCALE GENOMIC DNA]</scope>
    <source>
        <tissue evidence="1">Muscle</tissue>
    </source>
</reference>
<dbReference type="EMBL" id="VSRR010013685">
    <property type="protein sequence ID" value="MPC56091.1"/>
    <property type="molecule type" value="Genomic_DNA"/>
</dbReference>
<name>A0A5B7G7X7_PORTR</name>